<evidence type="ECO:0000313" key="2">
    <source>
        <dbReference type="EMBL" id="PPB81445.1"/>
    </source>
</evidence>
<reference evidence="2 3" key="1">
    <citation type="submission" date="2018-01" db="EMBL/GenBank/DDBJ databases">
        <title>Genomic Encyclopedia of Type Strains, Phase III (KMG-III): the genomes of soil and plant-associated and newly described type strains.</title>
        <authorList>
            <person name="Whitman W."/>
        </authorList>
    </citation>
    <scope>NUCLEOTIDE SEQUENCE [LARGE SCALE GENOMIC DNA]</scope>
    <source>
        <strain evidence="2 3">HKI456</strain>
    </source>
</reference>
<dbReference type="Proteomes" id="UP000243096">
    <property type="component" value="Unassembled WGS sequence"/>
</dbReference>
<keyword evidence="1" id="KW-1133">Transmembrane helix</keyword>
<comment type="caution">
    <text evidence="2">The sequence shown here is derived from an EMBL/GenBank/DDBJ whole genome shotgun (WGS) entry which is preliminary data.</text>
</comment>
<protein>
    <submittedName>
        <fullName evidence="2">Uncharacterized protein</fullName>
    </submittedName>
</protein>
<dbReference type="EMBL" id="PRDW01000019">
    <property type="protein sequence ID" value="PPB81445.1"/>
    <property type="molecule type" value="Genomic_DNA"/>
</dbReference>
<evidence type="ECO:0000313" key="3">
    <source>
        <dbReference type="Proteomes" id="UP000243096"/>
    </source>
</evidence>
<organism evidence="2 3">
    <name type="scientific">Mycetohabitans endofungorum</name>
    <dbReference type="NCBI Taxonomy" id="417203"/>
    <lineage>
        <taxon>Bacteria</taxon>
        <taxon>Pseudomonadati</taxon>
        <taxon>Pseudomonadota</taxon>
        <taxon>Betaproteobacteria</taxon>
        <taxon>Burkholderiales</taxon>
        <taxon>Burkholderiaceae</taxon>
        <taxon>Mycetohabitans</taxon>
    </lineage>
</organism>
<dbReference type="AlphaFoldDB" id="A0A2P5K7F0"/>
<evidence type="ECO:0000256" key="1">
    <source>
        <dbReference type="SAM" id="Phobius"/>
    </source>
</evidence>
<keyword evidence="1" id="KW-0812">Transmembrane</keyword>
<proteinExistence type="predicted"/>
<feature type="transmembrane region" description="Helical" evidence="1">
    <location>
        <begin position="38"/>
        <end position="59"/>
    </location>
</feature>
<name>A0A2P5K7F0_9BURK</name>
<keyword evidence="3" id="KW-1185">Reference proteome</keyword>
<accession>A0A2P5K7F0</accession>
<keyword evidence="1" id="KW-0472">Membrane</keyword>
<sequence length="90" mass="10350">MLHWLERRYSIGMRRAPAMIEILAQYPHAYLHRDGYQLFGRAVIAWLLAASLAIGFTLFGPLPVVRVSANRWLSVPVGVFMYVIRGTRYT</sequence>
<gene>
    <name evidence="2" type="ORF">B0O95_11918</name>
</gene>